<accession>A0A0E0I3K2</accession>
<dbReference type="EnsemblPlants" id="ONIVA07G20520.2">
    <property type="protein sequence ID" value="ONIVA07G20520.2"/>
    <property type="gene ID" value="ONIVA07G20520"/>
</dbReference>
<name>A0A0E0I3K2_ORYNI</name>
<protein>
    <submittedName>
        <fullName evidence="1">Uncharacterized protein</fullName>
    </submittedName>
</protein>
<dbReference type="AlphaFoldDB" id="A0A0E0I3K2"/>
<organism evidence="1">
    <name type="scientific">Oryza nivara</name>
    <name type="common">Indian wild rice</name>
    <name type="synonym">Oryza sativa f. spontanea</name>
    <dbReference type="NCBI Taxonomy" id="4536"/>
    <lineage>
        <taxon>Eukaryota</taxon>
        <taxon>Viridiplantae</taxon>
        <taxon>Streptophyta</taxon>
        <taxon>Embryophyta</taxon>
        <taxon>Tracheophyta</taxon>
        <taxon>Spermatophyta</taxon>
        <taxon>Magnoliopsida</taxon>
        <taxon>Liliopsida</taxon>
        <taxon>Poales</taxon>
        <taxon>Poaceae</taxon>
        <taxon>BOP clade</taxon>
        <taxon>Oryzoideae</taxon>
        <taxon>Oryzeae</taxon>
        <taxon>Oryzinae</taxon>
        <taxon>Oryza</taxon>
    </lineage>
</organism>
<evidence type="ECO:0000313" key="2">
    <source>
        <dbReference type="Proteomes" id="UP000006591"/>
    </source>
</evidence>
<dbReference type="HOGENOM" id="CLU_180344_0_0_1"/>
<dbReference type="Gramene" id="ONIVA07G20520.2">
    <property type="protein sequence ID" value="ONIVA07G20520.2"/>
    <property type="gene ID" value="ONIVA07G20520"/>
</dbReference>
<proteinExistence type="predicted"/>
<evidence type="ECO:0000313" key="1">
    <source>
        <dbReference type="EnsemblPlants" id="ONIVA07G20520.2"/>
    </source>
</evidence>
<reference evidence="1" key="1">
    <citation type="submission" date="2015-04" db="UniProtKB">
        <authorList>
            <consortium name="EnsemblPlants"/>
        </authorList>
    </citation>
    <scope>IDENTIFICATION</scope>
    <source>
        <strain evidence="1">SL10</strain>
    </source>
</reference>
<keyword evidence="2" id="KW-1185">Reference proteome</keyword>
<dbReference type="Proteomes" id="UP000006591">
    <property type="component" value="Chromosome 7"/>
</dbReference>
<reference evidence="1" key="2">
    <citation type="submission" date="2018-04" db="EMBL/GenBank/DDBJ databases">
        <title>OnivRS2 (Oryza nivara Reference Sequence Version 2).</title>
        <authorList>
            <person name="Zhang J."/>
            <person name="Kudrna D."/>
            <person name="Lee S."/>
            <person name="Talag J."/>
            <person name="Rajasekar S."/>
            <person name="Welchert J."/>
            <person name="Hsing Y.-I."/>
            <person name="Wing R.A."/>
        </authorList>
    </citation>
    <scope>NUCLEOTIDE SEQUENCE [LARGE SCALE GENOMIC DNA]</scope>
    <source>
        <strain evidence="1">SL10</strain>
    </source>
</reference>
<sequence>MELPLRCFHGAKVAAVAAAGDGGVAGRAAVPAKGGGGGGVARGVKVVVRGLVGKAGKVFGRSIPAARFGHLAYISSARLVCTCCFHLLKTTREKLSLACNTN</sequence>